<keyword evidence="3" id="KW-0378">Hydrolase</keyword>
<dbReference type="EMBL" id="PFCP01000049">
    <property type="protein sequence ID" value="PIR68836.1"/>
    <property type="molecule type" value="Genomic_DNA"/>
</dbReference>
<dbReference type="InterPro" id="IPR009003">
    <property type="entry name" value="Peptidase_S1_PA"/>
</dbReference>
<feature type="transmembrane region" description="Helical" evidence="4">
    <location>
        <begin position="20"/>
        <end position="44"/>
    </location>
</feature>
<gene>
    <name evidence="6" type="ORF">COU48_01825</name>
</gene>
<reference evidence="7" key="1">
    <citation type="submission" date="2017-09" db="EMBL/GenBank/DDBJ databases">
        <title>Depth-based differentiation of microbial function through sediment-hosted aquifers and enrichment of novel symbionts in the deep terrestrial subsurface.</title>
        <authorList>
            <person name="Probst A.J."/>
            <person name="Ladd B."/>
            <person name="Jarett J.K."/>
            <person name="Geller-Mcgrath D.E."/>
            <person name="Sieber C.M.K."/>
            <person name="Emerson J.B."/>
            <person name="Anantharaman K."/>
            <person name="Thomas B.C."/>
            <person name="Malmstrom R."/>
            <person name="Stieglmeier M."/>
            <person name="Klingl A."/>
            <person name="Woyke T."/>
            <person name="Ryan C.M."/>
            <person name="Banfield J.F."/>
        </authorList>
    </citation>
    <scope>NUCLEOTIDE SEQUENCE [LARGE SCALE GENOMIC DNA]</scope>
</reference>
<dbReference type="SUPFAM" id="SSF50156">
    <property type="entry name" value="PDZ domain-like"/>
    <property type="match status" value="1"/>
</dbReference>
<evidence type="ECO:0000256" key="2">
    <source>
        <dbReference type="ARBA" id="ARBA00022670"/>
    </source>
</evidence>
<comment type="caution">
    <text evidence="6">The sequence shown here is derived from an EMBL/GenBank/DDBJ whole genome shotgun (WGS) entry which is preliminary data.</text>
</comment>
<dbReference type="InterPro" id="IPR001478">
    <property type="entry name" value="PDZ"/>
</dbReference>
<dbReference type="GO" id="GO:0006508">
    <property type="term" value="P:proteolysis"/>
    <property type="evidence" value="ECO:0007669"/>
    <property type="project" value="UniProtKB-KW"/>
</dbReference>
<dbReference type="Pfam" id="PF13365">
    <property type="entry name" value="Trypsin_2"/>
    <property type="match status" value="1"/>
</dbReference>
<dbReference type="SUPFAM" id="SSF50494">
    <property type="entry name" value="Trypsin-like serine proteases"/>
    <property type="match status" value="1"/>
</dbReference>
<dbReference type="PROSITE" id="PS50106">
    <property type="entry name" value="PDZ"/>
    <property type="match status" value="1"/>
</dbReference>
<keyword evidence="2" id="KW-0645">Protease</keyword>
<dbReference type="InterPro" id="IPR043504">
    <property type="entry name" value="Peptidase_S1_PA_chymotrypsin"/>
</dbReference>
<dbReference type="AlphaFoldDB" id="A0A2J0JHS4"/>
<sequence length="436" mass="47611">MQEINIIKTIKKIFLNRRFFYTFLISLISIVVIIIICLGFVWYYRANIFDYFAKEYLQEVQNPNNTFGNEEKLTTEKIIEKQAIFSQESFVVDTVKKTNPAVVSIIISKNVPKYEAYIDPNQQQNPFGNMFPDFFFNVPQYRQNGTEKKNIGGGSGFFVSSEGLIVTNKHVVDQKDVDYTVFTNDGKKHIATVVARDPVLDIALIKITGFNFPYLSLGNSDSLQVGQSVIAIGNALGEYRNTVSVGVISGLARSVTAGDSFGNTELLDHVIQTDAAINPGNSGGPLLDLSGRVIGVNVAIAQGSQNVGFALPVNSIKSAIESVKTTGKIVRPYLGIRYVAINIEMRDKNNLSVDYGVLVKAGANQNELAVIPGSPADKAGIVENDIVLEVDGVKLDGKTTLASLIRQKNIGSIINLKILHKGVEKNIGVTLEAAKD</sequence>
<protein>
    <recommendedName>
        <fullName evidence="5">PDZ domain-containing protein</fullName>
    </recommendedName>
</protein>
<evidence type="ECO:0000256" key="4">
    <source>
        <dbReference type="SAM" id="Phobius"/>
    </source>
</evidence>
<evidence type="ECO:0000259" key="5">
    <source>
        <dbReference type="PROSITE" id="PS50106"/>
    </source>
</evidence>
<dbReference type="PANTHER" id="PTHR43343:SF3">
    <property type="entry name" value="PROTEASE DO-LIKE 8, CHLOROPLASTIC"/>
    <property type="match status" value="1"/>
</dbReference>
<dbReference type="CDD" id="cd06779">
    <property type="entry name" value="cpPDZ_Deg_HtrA-like"/>
    <property type="match status" value="1"/>
</dbReference>
<dbReference type="Gene3D" id="2.30.42.10">
    <property type="match status" value="1"/>
</dbReference>
<accession>A0A2J0JHS4</accession>
<dbReference type="Pfam" id="PF13180">
    <property type="entry name" value="PDZ_2"/>
    <property type="match status" value="1"/>
</dbReference>
<dbReference type="InterPro" id="IPR001940">
    <property type="entry name" value="Peptidase_S1C"/>
</dbReference>
<dbReference type="InterPro" id="IPR036034">
    <property type="entry name" value="PDZ_sf"/>
</dbReference>
<dbReference type="InterPro" id="IPR051201">
    <property type="entry name" value="Chloro_Bact_Ser_Proteases"/>
</dbReference>
<organism evidence="6 7">
    <name type="scientific">Candidatus Nomurabacteria bacterium CG10_big_fil_rev_8_21_14_0_10_03_31_7</name>
    <dbReference type="NCBI Taxonomy" id="1974730"/>
    <lineage>
        <taxon>Bacteria</taxon>
        <taxon>Candidatus Nomuraibacteriota</taxon>
    </lineage>
</organism>
<dbReference type="Proteomes" id="UP000228613">
    <property type="component" value="Unassembled WGS sequence"/>
</dbReference>
<dbReference type="GO" id="GO:0004252">
    <property type="term" value="F:serine-type endopeptidase activity"/>
    <property type="evidence" value="ECO:0007669"/>
    <property type="project" value="InterPro"/>
</dbReference>
<evidence type="ECO:0000313" key="7">
    <source>
        <dbReference type="Proteomes" id="UP000228613"/>
    </source>
</evidence>
<dbReference type="Gene3D" id="2.40.10.10">
    <property type="entry name" value="Trypsin-like serine proteases"/>
    <property type="match status" value="2"/>
</dbReference>
<feature type="domain" description="PDZ" evidence="5">
    <location>
        <begin position="340"/>
        <end position="422"/>
    </location>
</feature>
<dbReference type="PANTHER" id="PTHR43343">
    <property type="entry name" value="PEPTIDASE S12"/>
    <property type="match status" value="1"/>
</dbReference>
<keyword evidence="4" id="KW-0472">Membrane</keyword>
<keyword evidence="4" id="KW-0812">Transmembrane</keyword>
<evidence type="ECO:0000313" key="6">
    <source>
        <dbReference type="EMBL" id="PIR68836.1"/>
    </source>
</evidence>
<evidence type="ECO:0000256" key="3">
    <source>
        <dbReference type="ARBA" id="ARBA00022801"/>
    </source>
</evidence>
<comment type="similarity">
    <text evidence="1">Belongs to the peptidase S1C family.</text>
</comment>
<evidence type="ECO:0000256" key="1">
    <source>
        <dbReference type="ARBA" id="ARBA00010541"/>
    </source>
</evidence>
<name>A0A2J0JHS4_9BACT</name>
<dbReference type="SMART" id="SM00228">
    <property type="entry name" value="PDZ"/>
    <property type="match status" value="1"/>
</dbReference>
<proteinExistence type="inferred from homology"/>
<dbReference type="PRINTS" id="PR00834">
    <property type="entry name" value="PROTEASES2C"/>
</dbReference>
<keyword evidence="4" id="KW-1133">Transmembrane helix</keyword>